<evidence type="ECO:0000313" key="3">
    <source>
        <dbReference type="Proteomes" id="UP000217257"/>
    </source>
</evidence>
<proteinExistence type="predicted"/>
<dbReference type="InterPro" id="IPR024983">
    <property type="entry name" value="CHAT_dom"/>
</dbReference>
<evidence type="ECO:0000313" key="2">
    <source>
        <dbReference type="EMBL" id="ATB43486.1"/>
    </source>
</evidence>
<dbReference type="EMBL" id="CP022098">
    <property type="protein sequence ID" value="ATB43486.1"/>
    <property type="molecule type" value="Genomic_DNA"/>
</dbReference>
<evidence type="ECO:0000259" key="1">
    <source>
        <dbReference type="Pfam" id="PF12770"/>
    </source>
</evidence>
<reference evidence="2 3" key="1">
    <citation type="submission" date="2017-06" db="EMBL/GenBank/DDBJ databases">
        <title>Sequencing and comparative analysis of myxobacterial genomes.</title>
        <authorList>
            <person name="Rupp O."/>
            <person name="Goesmann A."/>
            <person name="Sogaard-Andersen L."/>
        </authorList>
    </citation>
    <scope>NUCLEOTIDE SEQUENCE [LARGE SCALE GENOMIC DNA]</scope>
    <source>
        <strain evidence="2 3">DSM 52655</strain>
    </source>
</reference>
<accession>A0A250JK34</accession>
<dbReference type="Pfam" id="PF12770">
    <property type="entry name" value="CHAT"/>
    <property type="match status" value="1"/>
</dbReference>
<organism evidence="2 3">
    <name type="scientific">Cystobacter fuscus</name>
    <dbReference type="NCBI Taxonomy" id="43"/>
    <lineage>
        <taxon>Bacteria</taxon>
        <taxon>Pseudomonadati</taxon>
        <taxon>Myxococcota</taxon>
        <taxon>Myxococcia</taxon>
        <taxon>Myxococcales</taxon>
        <taxon>Cystobacterineae</taxon>
        <taxon>Archangiaceae</taxon>
        <taxon>Cystobacter</taxon>
    </lineage>
</organism>
<dbReference type="Proteomes" id="UP000217257">
    <property type="component" value="Chromosome"/>
</dbReference>
<name>A0A250JK34_9BACT</name>
<dbReference type="AlphaFoldDB" id="A0A250JK34"/>
<gene>
    <name evidence="2" type="ORF">CYFUS_008966</name>
</gene>
<sequence length="707" mass="78543">MLAPAKLDPLDLLYLILFDDPSGTHEQVPVVSSEEAVSGNTTLPHGFDLALEPILPAIDYCLQLPRSLGDTIDWSATLLYKFRNLDLSHNIMIAPVSLLDNEMLLNGLAARHPTLIICSPESESRAQILAEKTMPPLGVAVFDKLNDELRAHHWKVLTQLPLALTAIDGSSYGRIEVPPPKLPKELAGHNVLPSILDAHQLRRTDGIPFSELGDTRNAQLFRLHVRSMIYAIAEMERRKLSKEEATREVYEKIISEIKAEIQLPVAIGLPGVPRKYQQMAYGKKFKPSSANLELERRIIQQCVAHRAVATSGLGIMAEDVPDEAFQALASIEKLVIASPRINSKEVWRQLDRISRHLQKVIGEESLKVMYRANRVHAFTNFPVGLMRLPEHSSPLLCVSPVSIRPVLPLTRTLQMEMSQFPFVFLKKQLRVLIAECLEPDDKIRNLSDSGWKALKEVIETIPGAMCTIGEFKDPQSLAFDLSEKNYDILIISAHGDYDPGRSVAGLRFSTGVSLGLEFKRVPPLVILSACHSSPRGVAAVNIGDMLIRHGALAVLGTLIPVDVRRNATLMVRLFANIKAAIEGTASFRTFEDVWTFVAASNAFNEIMSTTTGLHAAMGAGSHGGFKNSFFDEFMMQRSPGRLTRGHIYKNTEEVLLEIASERGFAHQLRPVIEERSYFPESLFYTMIGRPDRIVFSDDILNAATTSD</sequence>
<dbReference type="KEGG" id="cfus:CYFUS_008966"/>
<feature type="domain" description="CHAT" evidence="1">
    <location>
        <begin position="482"/>
        <end position="579"/>
    </location>
</feature>
<protein>
    <recommendedName>
        <fullName evidence="1">CHAT domain-containing protein</fullName>
    </recommendedName>
</protein>